<name>A0A8H7KH79_AGABI</name>
<dbReference type="Proteomes" id="UP000629468">
    <property type="component" value="Unassembled WGS sequence"/>
</dbReference>
<evidence type="ECO:0000256" key="3">
    <source>
        <dbReference type="RuleBase" id="RU366045"/>
    </source>
</evidence>
<dbReference type="Pfam" id="PF04909">
    <property type="entry name" value="Amidohydro_2"/>
    <property type="match status" value="1"/>
</dbReference>
<dbReference type="InterPro" id="IPR032466">
    <property type="entry name" value="Metal_Hydrolase"/>
</dbReference>
<protein>
    <recommendedName>
        <fullName evidence="4">Amidohydrolase-related domain-containing protein</fullName>
    </recommendedName>
</protein>
<keyword evidence="2 3" id="KW-0456">Lyase</keyword>
<accession>A0A8H7KH79</accession>
<organism evidence="5 6">
    <name type="scientific">Agaricus bisporus var. burnettii</name>
    <dbReference type="NCBI Taxonomy" id="192524"/>
    <lineage>
        <taxon>Eukaryota</taxon>
        <taxon>Fungi</taxon>
        <taxon>Dikarya</taxon>
        <taxon>Basidiomycota</taxon>
        <taxon>Agaricomycotina</taxon>
        <taxon>Agaricomycetes</taxon>
        <taxon>Agaricomycetidae</taxon>
        <taxon>Agaricales</taxon>
        <taxon>Agaricineae</taxon>
        <taxon>Agaricaceae</taxon>
        <taxon>Agaricus</taxon>
    </lineage>
</organism>
<dbReference type="PANTHER" id="PTHR21240">
    <property type="entry name" value="2-AMINO-3-CARBOXYLMUCONATE-6-SEMIALDEHYDE DECARBOXYLASE"/>
    <property type="match status" value="1"/>
</dbReference>
<dbReference type="SUPFAM" id="SSF51556">
    <property type="entry name" value="Metallo-dependent hydrolases"/>
    <property type="match status" value="1"/>
</dbReference>
<dbReference type="AlphaFoldDB" id="A0A8H7KH79"/>
<dbReference type="Gene3D" id="3.20.20.140">
    <property type="entry name" value="Metal-dependent hydrolases"/>
    <property type="match status" value="1"/>
</dbReference>
<evidence type="ECO:0000313" key="5">
    <source>
        <dbReference type="EMBL" id="KAF7775981.1"/>
    </source>
</evidence>
<keyword evidence="1 3" id="KW-0210">Decarboxylase</keyword>
<dbReference type="GO" id="GO:0005737">
    <property type="term" value="C:cytoplasm"/>
    <property type="evidence" value="ECO:0007669"/>
    <property type="project" value="TreeGrafter"/>
</dbReference>
<dbReference type="GO" id="GO:0016787">
    <property type="term" value="F:hydrolase activity"/>
    <property type="evidence" value="ECO:0007669"/>
    <property type="project" value="InterPro"/>
</dbReference>
<proteinExistence type="inferred from homology"/>
<dbReference type="GO" id="GO:0019748">
    <property type="term" value="P:secondary metabolic process"/>
    <property type="evidence" value="ECO:0007669"/>
    <property type="project" value="TreeGrafter"/>
</dbReference>
<dbReference type="GO" id="GO:0016831">
    <property type="term" value="F:carboxy-lyase activity"/>
    <property type="evidence" value="ECO:0007669"/>
    <property type="project" value="UniProtKB-KW"/>
</dbReference>
<comment type="similarity">
    <text evidence="3">Belongs to the metallo-dependent hydrolases superfamily.</text>
</comment>
<dbReference type="PANTHER" id="PTHR21240:SF28">
    <property type="entry name" value="ISO-OROTATE DECARBOXYLASE (EUROFUNG)"/>
    <property type="match status" value="1"/>
</dbReference>
<reference evidence="5 6" key="1">
    <citation type="journal article" name="Sci. Rep.">
        <title>Telomere-to-telomere assembled and centromere annotated genomes of the two main subspecies of the button mushroom Agaricus bisporus reveal especially polymorphic chromosome ends.</title>
        <authorList>
            <person name="Sonnenberg A.S.M."/>
            <person name="Sedaghat-Telgerd N."/>
            <person name="Lavrijssen B."/>
            <person name="Ohm R.A."/>
            <person name="Hendrickx P.M."/>
            <person name="Scholtmeijer K."/>
            <person name="Baars J.J.P."/>
            <person name="van Peer A."/>
        </authorList>
    </citation>
    <scope>NUCLEOTIDE SEQUENCE [LARGE SCALE GENOMIC DNA]</scope>
    <source>
        <strain evidence="5 6">H119_p4</strain>
    </source>
</reference>
<evidence type="ECO:0000256" key="2">
    <source>
        <dbReference type="ARBA" id="ARBA00023239"/>
    </source>
</evidence>
<dbReference type="InterPro" id="IPR006680">
    <property type="entry name" value="Amidohydro-rel"/>
</dbReference>
<evidence type="ECO:0000313" key="6">
    <source>
        <dbReference type="Proteomes" id="UP000629468"/>
    </source>
</evidence>
<gene>
    <name evidence="5" type="ORF">Agabi119p4_4374</name>
</gene>
<dbReference type="EMBL" id="JABXXO010000006">
    <property type="protein sequence ID" value="KAF7775981.1"/>
    <property type="molecule type" value="Genomic_DNA"/>
</dbReference>
<feature type="domain" description="Amidohydrolase-related" evidence="4">
    <location>
        <begin position="5"/>
        <end position="316"/>
    </location>
</feature>
<sequence length="329" mass="36609">MGGFIDIHHHFFPPELDKAKASANSGWRTPEENLPWTPELSIRTMNSMGIQASILSFPAFPSGEVSAENRALARSKNDYVANICRQYPARFGFFATLPFLDDVQGVLKEIAYALDTIGADGISISSSYGEGASSSYAGDPKYEPIWAELNRRQAVVFLHGNQMPSSVPWPHPTLGLPVCEVPNETFKAAAHLVVTGRKRQYPNVKIILAHLGGSTPFLAPRVAVLSRHMGCQLSIDEILEDFSTFYYDTALSSWGPNLLALQSFVPKNQILFGTDFPAVSARMLGWYTQQLENHYGAEMQDPLMAIVRHNALKIFPRLRERISIFNHLE</sequence>
<comment type="caution">
    <text evidence="5">The sequence shown here is derived from an EMBL/GenBank/DDBJ whole genome shotgun (WGS) entry which is preliminary data.</text>
</comment>
<evidence type="ECO:0000259" key="4">
    <source>
        <dbReference type="Pfam" id="PF04909"/>
    </source>
</evidence>
<dbReference type="InterPro" id="IPR032465">
    <property type="entry name" value="ACMSD"/>
</dbReference>
<evidence type="ECO:0000256" key="1">
    <source>
        <dbReference type="ARBA" id="ARBA00022793"/>
    </source>
</evidence>